<keyword evidence="2" id="KW-1185">Reference proteome</keyword>
<dbReference type="AlphaFoldDB" id="A0AAV3NYU8"/>
<name>A0AAV3NYU8_LITER</name>
<protein>
    <submittedName>
        <fullName evidence="1">Uncharacterized protein</fullName>
    </submittedName>
</protein>
<reference evidence="1 2" key="1">
    <citation type="submission" date="2024-01" db="EMBL/GenBank/DDBJ databases">
        <title>The complete chloroplast genome sequence of Lithospermum erythrorhizon: insights into the phylogenetic relationship among Boraginaceae species and the maternal lineages of purple gromwells.</title>
        <authorList>
            <person name="Okada T."/>
            <person name="Watanabe K."/>
        </authorList>
    </citation>
    <scope>NUCLEOTIDE SEQUENCE [LARGE SCALE GENOMIC DNA]</scope>
</reference>
<gene>
    <name evidence="1" type="ORF">LIER_42806</name>
</gene>
<sequence>MKKWLEGYRKEKRCLKSVKILVNLGTGAVRFRDPFLQLKEGLDSLVDFDVLLSVLDPFPNEIFGLSHLKELLIRKNDPRYKR</sequence>
<evidence type="ECO:0000313" key="2">
    <source>
        <dbReference type="Proteomes" id="UP001454036"/>
    </source>
</evidence>
<dbReference type="EMBL" id="BAABME010031122">
    <property type="protein sequence ID" value="GAA0144424.1"/>
    <property type="molecule type" value="Genomic_DNA"/>
</dbReference>
<dbReference type="Proteomes" id="UP001454036">
    <property type="component" value="Unassembled WGS sequence"/>
</dbReference>
<evidence type="ECO:0000313" key="1">
    <source>
        <dbReference type="EMBL" id="GAA0144424.1"/>
    </source>
</evidence>
<proteinExistence type="predicted"/>
<comment type="caution">
    <text evidence="1">The sequence shown here is derived from an EMBL/GenBank/DDBJ whole genome shotgun (WGS) entry which is preliminary data.</text>
</comment>
<accession>A0AAV3NYU8</accession>
<organism evidence="1 2">
    <name type="scientific">Lithospermum erythrorhizon</name>
    <name type="common">Purple gromwell</name>
    <name type="synonym">Lithospermum officinale var. erythrorhizon</name>
    <dbReference type="NCBI Taxonomy" id="34254"/>
    <lineage>
        <taxon>Eukaryota</taxon>
        <taxon>Viridiplantae</taxon>
        <taxon>Streptophyta</taxon>
        <taxon>Embryophyta</taxon>
        <taxon>Tracheophyta</taxon>
        <taxon>Spermatophyta</taxon>
        <taxon>Magnoliopsida</taxon>
        <taxon>eudicotyledons</taxon>
        <taxon>Gunneridae</taxon>
        <taxon>Pentapetalae</taxon>
        <taxon>asterids</taxon>
        <taxon>lamiids</taxon>
        <taxon>Boraginales</taxon>
        <taxon>Boraginaceae</taxon>
        <taxon>Boraginoideae</taxon>
        <taxon>Lithospermeae</taxon>
        <taxon>Lithospermum</taxon>
    </lineage>
</organism>